<accession>A0A1W6LDR5</accession>
<evidence type="ECO:0000313" key="3">
    <source>
        <dbReference type="Proteomes" id="UP000193427"/>
    </source>
</evidence>
<sequence length="169" mass="18106">MSTILLPFDGSTNARLGVQHVIDLSRKDADLQVHVLNVQTPLPGHVASHIGHQACTDFHREQAVPVLAGASRSLDAAGVRHTVHWEVGDRASCIAEAARRFRCDRIVIGTTRKNLLLRMVEGSVVNRVIALTSVPVEVIAGDVPSRLERFGIPAGIGTGLTALWVATAD</sequence>
<dbReference type="PANTHER" id="PTHR46268">
    <property type="entry name" value="STRESS RESPONSE PROTEIN NHAX"/>
    <property type="match status" value="1"/>
</dbReference>
<organism evidence="2 3">
    <name type="scientific">Piscinibacter gummiphilus</name>
    <dbReference type="NCBI Taxonomy" id="946333"/>
    <lineage>
        <taxon>Bacteria</taxon>
        <taxon>Pseudomonadati</taxon>
        <taxon>Pseudomonadota</taxon>
        <taxon>Betaproteobacteria</taxon>
        <taxon>Burkholderiales</taxon>
        <taxon>Sphaerotilaceae</taxon>
        <taxon>Piscinibacter</taxon>
    </lineage>
</organism>
<dbReference type="KEGG" id="rgu:A4W93_22290"/>
<dbReference type="InterPro" id="IPR006016">
    <property type="entry name" value="UspA"/>
</dbReference>
<keyword evidence="3" id="KW-1185">Reference proteome</keyword>
<comment type="similarity">
    <text evidence="1">Belongs to the universal stress protein A family.</text>
</comment>
<dbReference type="Proteomes" id="UP000193427">
    <property type="component" value="Chromosome"/>
</dbReference>
<dbReference type="RefSeq" id="WP_085752715.1">
    <property type="nucleotide sequence ID" value="NZ_BSPR01000020.1"/>
</dbReference>
<dbReference type="PANTHER" id="PTHR46268:SF6">
    <property type="entry name" value="UNIVERSAL STRESS PROTEIN UP12"/>
    <property type="match status" value="1"/>
</dbReference>
<gene>
    <name evidence="2" type="ORF">A4W93_22290</name>
</gene>
<protein>
    <submittedName>
        <fullName evidence="2">Universal stress protein UspA</fullName>
    </submittedName>
</protein>
<evidence type="ECO:0000256" key="1">
    <source>
        <dbReference type="ARBA" id="ARBA00008791"/>
    </source>
</evidence>
<name>A0A1W6LDR5_9BURK</name>
<dbReference type="OrthoDB" id="5512223at2"/>
<dbReference type="EMBL" id="CP015118">
    <property type="protein sequence ID" value="ARN22415.1"/>
    <property type="molecule type" value="Genomic_DNA"/>
</dbReference>
<dbReference type="AlphaFoldDB" id="A0A1W6LDR5"/>
<dbReference type="InterPro" id="IPR014729">
    <property type="entry name" value="Rossmann-like_a/b/a_fold"/>
</dbReference>
<dbReference type="PRINTS" id="PR01438">
    <property type="entry name" value="UNVRSLSTRESS"/>
</dbReference>
<dbReference type="SUPFAM" id="SSF52402">
    <property type="entry name" value="Adenine nucleotide alpha hydrolases-like"/>
    <property type="match status" value="1"/>
</dbReference>
<dbReference type="Pfam" id="PF00582">
    <property type="entry name" value="Usp"/>
    <property type="match status" value="1"/>
</dbReference>
<reference evidence="2 3" key="1">
    <citation type="submission" date="2016-04" db="EMBL/GenBank/DDBJ databases">
        <title>Complete genome sequence of natural rubber-degrading, novel Gram-negative bacterium, Rhizobacter gummiphilus strain NS21.</title>
        <authorList>
            <person name="Tabata M."/>
            <person name="Kasai D."/>
            <person name="Fukuda M."/>
        </authorList>
    </citation>
    <scope>NUCLEOTIDE SEQUENCE [LARGE SCALE GENOMIC DNA]</scope>
    <source>
        <strain evidence="2 3">NS21</strain>
    </source>
</reference>
<proteinExistence type="inferred from homology"/>
<dbReference type="InterPro" id="IPR006015">
    <property type="entry name" value="Universal_stress_UspA"/>
</dbReference>
<dbReference type="STRING" id="946333.A4W93_22290"/>
<dbReference type="CDD" id="cd00293">
    <property type="entry name" value="USP-like"/>
    <property type="match status" value="1"/>
</dbReference>
<evidence type="ECO:0000313" key="2">
    <source>
        <dbReference type="EMBL" id="ARN22415.1"/>
    </source>
</evidence>
<dbReference type="Gene3D" id="3.40.50.620">
    <property type="entry name" value="HUPs"/>
    <property type="match status" value="1"/>
</dbReference>